<sequence>MNQELLLKFFNDEPFKSERMCGLTNFVYKVSTTKQSVIYRRYTSTFRLFQNREREVRLQQELAQLELAPKVLYSDKFQRIEEYWPYSPVTLSEIKEDYIQVARMLGSFHKLRNRNSFVEIFDTPSIYQWLHNVNLRDEIFDVISDSNCQQLYQTFEQVFSDQNQTFILGLFKDPCFSELPLVIAHNDLNATNLLKDKRLMKYHLIDFEFAGLNYPGYELANFFNEMEWDYTFSEPPYFKIKEGWQEDLKLNFIKEYWKEYANSDEIPKSLLRQIEIGGILQNYFWMLIGGLSMKQEQQGIDLVYYVNRRMMNFNKVLNLKQ</sequence>
<dbReference type="Proteomes" id="UP000688137">
    <property type="component" value="Unassembled WGS sequence"/>
</dbReference>
<dbReference type="AlphaFoldDB" id="A0A8S1Q7T0"/>
<proteinExistence type="predicted"/>
<dbReference type="GO" id="GO:0005737">
    <property type="term" value="C:cytoplasm"/>
    <property type="evidence" value="ECO:0007669"/>
    <property type="project" value="TreeGrafter"/>
</dbReference>
<dbReference type="OMA" id="WKEYANS"/>
<organism evidence="1 2">
    <name type="scientific">Paramecium primaurelia</name>
    <dbReference type="NCBI Taxonomy" id="5886"/>
    <lineage>
        <taxon>Eukaryota</taxon>
        <taxon>Sar</taxon>
        <taxon>Alveolata</taxon>
        <taxon>Ciliophora</taxon>
        <taxon>Intramacronucleata</taxon>
        <taxon>Oligohymenophorea</taxon>
        <taxon>Peniculida</taxon>
        <taxon>Parameciidae</taxon>
        <taxon>Paramecium</taxon>
    </lineage>
</organism>
<evidence type="ECO:0008006" key="3">
    <source>
        <dbReference type="Google" id="ProtNLM"/>
    </source>
</evidence>
<dbReference type="Pfam" id="PF01633">
    <property type="entry name" value="Choline_kinase"/>
    <property type="match status" value="1"/>
</dbReference>
<reference evidence="1" key="1">
    <citation type="submission" date="2021-01" db="EMBL/GenBank/DDBJ databases">
        <authorList>
            <consortium name="Genoscope - CEA"/>
            <person name="William W."/>
        </authorList>
    </citation>
    <scope>NUCLEOTIDE SEQUENCE</scope>
</reference>
<evidence type="ECO:0000313" key="1">
    <source>
        <dbReference type="EMBL" id="CAD8110821.1"/>
    </source>
</evidence>
<dbReference type="GO" id="GO:0004103">
    <property type="term" value="F:choline kinase activity"/>
    <property type="evidence" value="ECO:0007669"/>
    <property type="project" value="TreeGrafter"/>
</dbReference>
<keyword evidence="2" id="KW-1185">Reference proteome</keyword>
<dbReference type="GO" id="GO:0006646">
    <property type="term" value="P:phosphatidylethanolamine biosynthetic process"/>
    <property type="evidence" value="ECO:0007669"/>
    <property type="project" value="TreeGrafter"/>
</dbReference>
<dbReference type="EMBL" id="CAJJDM010000149">
    <property type="protein sequence ID" value="CAD8110821.1"/>
    <property type="molecule type" value="Genomic_DNA"/>
</dbReference>
<comment type="caution">
    <text evidence="1">The sequence shown here is derived from an EMBL/GenBank/DDBJ whole genome shotgun (WGS) entry which is preliminary data.</text>
</comment>
<dbReference type="PANTHER" id="PTHR22603">
    <property type="entry name" value="CHOLINE/ETHANOALAMINE KINASE"/>
    <property type="match status" value="1"/>
</dbReference>
<dbReference type="PANTHER" id="PTHR22603:SF93">
    <property type="entry name" value="RE24176P"/>
    <property type="match status" value="1"/>
</dbReference>
<dbReference type="GO" id="GO:0004305">
    <property type="term" value="F:ethanolamine kinase activity"/>
    <property type="evidence" value="ECO:0007669"/>
    <property type="project" value="TreeGrafter"/>
</dbReference>
<evidence type="ECO:0000313" key="2">
    <source>
        <dbReference type="Proteomes" id="UP000688137"/>
    </source>
</evidence>
<gene>
    <name evidence="1" type="ORF">PPRIM_AZ9-3.1.T1450104</name>
</gene>
<dbReference type="CDD" id="cd14021">
    <property type="entry name" value="ChoK-like_euk"/>
    <property type="match status" value="1"/>
</dbReference>
<accession>A0A8S1Q7T0</accession>
<name>A0A8S1Q7T0_PARPR</name>
<protein>
    <recommendedName>
        <fullName evidence="3">Aminoglycoside phosphotransferase domain-containing protein</fullName>
    </recommendedName>
</protein>